<dbReference type="AlphaFoldDB" id="C5K513"/>
<dbReference type="OrthoDB" id="69269at2759"/>
<dbReference type="EMBL" id="GG670562">
    <property type="protein sequence ID" value="EER20435.1"/>
    <property type="molecule type" value="Genomic_DNA"/>
</dbReference>
<reference evidence="1 2" key="1">
    <citation type="submission" date="2008-07" db="EMBL/GenBank/DDBJ databases">
        <authorList>
            <person name="El-Sayed N."/>
            <person name="Caler E."/>
            <person name="Inman J."/>
            <person name="Amedeo P."/>
            <person name="Hass B."/>
            <person name="Wortman J."/>
        </authorList>
    </citation>
    <scope>NUCLEOTIDE SEQUENCE [LARGE SCALE GENOMIC DNA]</scope>
    <source>
        <strain evidence="2">ATCC 50983 / TXsc</strain>
    </source>
</reference>
<gene>
    <name evidence="1" type="ORF">Pmar_PMAR010174</name>
</gene>
<proteinExistence type="predicted"/>
<keyword evidence="2" id="KW-1185">Reference proteome</keyword>
<organism evidence="2">
    <name type="scientific">Perkinsus marinus (strain ATCC 50983 / TXsc)</name>
    <dbReference type="NCBI Taxonomy" id="423536"/>
    <lineage>
        <taxon>Eukaryota</taxon>
        <taxon>Sar</taxon>
        <taxon>Alveolata</taxon>
        <taxon>Perkinsozoa</taxon>
        <taxon>Perkinsea</taxon>
        <taxon>Perkinsida</taxon>
        <taxon>Perkinsidae</taxon>
        <taxon>Perkinsus</taxon>
    </lineage>
</organism>
<dbReference type="InParanoid" id="C5K513"/>
<evidence type="ECO:0000313" key="2">
    <source>
        <dbReference type="Proteomes" id="UP000007800"/>
    </source>
</evidence>
<dbReference type="RefSeq" id="XP_002788639.1">
    <property type="nucleotide sequence ID" value="XM_002788593.1"/>
</dbReference>
<evidence type="ECO:0000313" key="1">
    <source>
        <dbReference type="EMBL" id="EER20435.1"/>
    </source>
</evidence>
<accession>C5K513</accession>
<dbReference type="GeneID" id="9053986"/>
<dbReference type="Proteomes" id="UP000007800">
    <property type="component" value="Unassembled WGS sequence"/>
</dbReference>
<name>C5K513_PERM5</name>
<sequence>MTARFWKAQSKRVARALWHKEGTEDINKKVYVPVGIPYTEEESIMIDNWAKSASVTSTPLVRMHPQTAEPLATNSPKVPITRGWSGVPAYGDTAVPVTDLVICIHGIGEHLWSQQAYSQPGLVEQCRGFRSMVNEPASGSRIE</sequence>
<protein>
    <submittedName>
        <fullName evidence="1">Uncharacterized protein</fullName>
    </submittedName>
</protein>